<dbReference type="Proteomes" id="UP001152607">
    <property type="component" value="Unassembled WGS sequence"/>
</dbReference>
<proteinExistence type="predicted"/>
<sequence length="80" mass="9278">MTNIHSVCTVSWGNRVHPHIRTMYSSDCFIVLLGSGRCEEYKHGTRRITFCPSCNKRVAIARRKRFPTGKDFFRLAPFQS</sequence>
<protein>
    <submittedName>
        <fullName evidence="1">Uncharacterized protein</fullName>
    </submittedName>
</protein>
<reference evidence="1" key="1">
    <citation type="submission" date="2023-01" db="EMBL/GenBank/DDBJ databases">
        <authorList>
            <person name="Van Ghelder C."/>
            <person name="Rancurel C."/>
        </authorList>
    </citation>
    <scope>NUCLEOTIDE SEQUENCE</scope>
    <source>
        <strain evidence="1">CNCM I-4278</strain>
    </source>
</reference>
<gene>
    <name evidence="1" type="ORF">PDIGIT_LOCUS3957</name>
</gene>
<keyword evidence="2" id="KW-1185">Reference proteome</keyword>
<name>A0A9W4U7M4_9PLEO</name>
<evidence type="ECO:0000313" key="2">
    <source>
        <dbReference type="Proteomes" id="UP001152607"/>
    </source>
</evidence>
<comment type="caution">
    <text evidence="1">The sequence shown here is derived from an EMBL/GenBank/DDBJ whole genome shotgun (WGS) entry which is preliminary data.</text>
</comment>
<accession>A0A9W4U7M4</accession>
<dbReference type="AlphaFoldDB" id="A0A9W4U7M4"/>
<dbReference type="EMBL" id="CAOQHR010000002">
    <property type="protein sequence ID" value="CAI6328200.1"/>
    <property type="molecule type" value="Genomic_DNA"/>
</dbReference>
<evidence type="ECO:0000313" key="1">
    <source>
        <dbReference type="EMBL" id="CAI6328200.1"/>
    </source>
</evidence>
<organism evidence="1 2">
    <name type="scientific">Periconia digitata</name>
    <dbReference type="NCBI Taxonomy" id="1303443"/>
    <lineage>
        <taxon>Eukaryota</taxon>
        <taxon>Fungi</taxon>
        <taxon>Dikarya</taxon>
        <taxon>Ascomycota</taxon>
        <taxon>Pezizomycotina</taxon>
        <taxon>Dothideomycetes</taxon>
        <taxon>Pleosporomycetidae</taxon>
        <taxon>Pleosporales</taxon>
        <taxon>Massarineae</taxon>
        <taxon>Periconiaceae</taxon>
        <taxon>Periconia</taxon>
    </lineage>
</organism>